<dbReference type="EMBL" id="MH727549">
    <property type="protein sequence ID" value="AYB69389.1"/>
    <property type="molecule type" value="Genomic_DNA"/>
</dbReference>
<gene>
    <name evidence="2" type="primary">47</name>
    <name evidence="2" type="ORF">SEA_GANCHO_47</name>
</gene>
<evidence type="ECO:0000256" key="1">
    <source>
        <dbReference type="SAM" id="MobiDB-lite"/>
    </source>
</evidence>
<dbReference type="Proteomes" id="UP000273282">
    <property type="component" value="Segment"/>
</dbReference>
<accession>A0A385UHQ8</accession>
<evidence type="ECO:0000313" key="2">
    <source>
        <dbReference type="EMBL" id="AYB69389.1"/>
    </source>
</evidence>
<name>A0A385UHQ8_9CAUD</name>
<proteinExistence type="predicted"/>
<feature type="compositionally biased region" description="Low complexity" evidence="1">
    <location>
        <begin position="118"/>
        <end position="140"/>
    </location>
</feature>
<evidence type="ECO:0000313" key="3">
    <source>
        <dbReference type="Proteomes" id="UP000273282"/>
    </source>
</evidence>
<reference evidence="2 3" key="1">
    <citation type="submission" date="2018-08" db="EMBL/GenBank/DDBJ databases">
        <authorList>
            <person name="Ponder J.K."/>
            <person name="Bai Y."/>
            <person name="Zhang J."/>
            <person name="Jiang H."/>
            <person name="Camp R.W."/>
            <person name="Howard K.A."/>
            <person name="Garcia M.A."/>
            <person name="Hibshamn G.N."/>
            <person name="Valenteen J.P."/>
            <person name="Fillman C.L."/>
            <person name="Guild N.A."/>
            <person name="Molloy S.D."/>
            <person name="Garlena R.A."/>
            <person name="Russell D.A."/>
            <person name="Pope W.H."/>
            <person name="Jacobs-Sera D."/>
            <person name="Hatfull G.F."/>
        </authorList>
    </citation>
    <scope>NUCLEOTIDE SEQUENCE [LARGE SCALE GENOMIC DNA]</scope>
</reference>
<feature type="region of interest" description="Disordered" evidence="1">
    <location>
        <begin position="118"/>
        <end position="144"/>
    </location>
</feature>
<organism evidence="2 3">
    <name type="scientific">Mycobacterium phage Gancho</name>
    <dbReference type="NCBI Taxonomy" id="2301613"/>
    <lineage>
        <taxon>Viruses</taxon>
        <taxon>Duplodnaviria</taxon>
        <taxon>Heunggongvirae</taxon>
        <taxon>Uroviricota</taxon>
        <taxon>Caudoviricetes</taxon>
        <taxon>Gilesvirus</taxon>
        <taxon>Gilesvirus giles</taxon>
    </lineage>
</organism>
<protein>
    <submittedName>
        <fullName evidence="2">Uncharacterized protein</fullName>
    </submittedName>
</protein>
<sequence>MSNHETRAITVDGKDYIVSAPRVGEYFVNITRGGRDNDDTAVMVTYDYWTARDGREWGATRTARGDRRGVGAKIWAAAREAFGADHDALIAAYNARKATPVAPAVAPAAPVAEVAAPEADADDAPAANTGTTTHGRTTPTMSDNLHATGVHYTGTHVLLYDRNGSYVAESRFVHNVNAAITRTDTGLNAADIEQVEAWLAEMGYRLDQKSWANMNTAGSFHGVEFIDRVAFDWERLNPGTYGGFYGDHRARVYRTREGMIGHNEVMWEVSVDGRHVTNEGTLIDAKVAADRYLRRIVPSVVPDPEEPANVDGPRASRV</sequence>